<dbReference type="OrthoDB" id="6685at10239"/>
<dbReference type="Pfam" id="PF16724">
    <property type="entry name" value="T4-gp15_tss"/>
    <property type="match status" value="1"/>
</dbReference>
<dbReference type="Proteomes" id="UP000030322">
    <property type="component" value="Segment"/>
</dbReference>
<reference evidence="1 2" key="1">
    <citation type="submission" date="2014-10" db="EMBL/GenBank/DDBJ databases">
        <title>Characterization of a new ViI-like Erwinia amylovora bacteriophage.</title>
        <authorList>
            <person name="Lagonenko A.L."/>
            <person name="Valentovich L.N."/>
        </authorList>
    </citation>
    <scope>NUCLEOTIDE SEQUENCE [LARGE SCALE GENOMIC DNA]</scope>
</reference>
<dbReference type="Gene3D" id="3.30.2000.40">
    <property type="entry name" value="Myoviridae tail sheath stabiliser"/>
    <property type="match status" value="1"/>
</dbReference>
<dbReference type="EMBL" id="KP037007">
    <property type="protein sequence ID" value="AIX13124.1"/>
    <property type="molecule type" value="Genomic_DNA"/>
</dbReference>
<sequence length="235" mass="27114">MSGPFNKHFYNGTQELYLALFSTIMAELKIDTERGLMQVPLATAIGRRNNLNRQQGSNTLPFATIMYGSSFEIDKSVTTNRNNQLVTPTARSANRLPVIFPMTYNVRCKKYGEMMQIVEQIYAAFYPSLDCRIRDNQSLQHEQGVHFKITGHNIDDNWEGEGVEPQHIDAEFTFEFHGYLYGRDFWTKGEGSDVDPTLIKEVIIELGQDMQMHWSDLPEWFRVDKDGVHHPEDSK</sequence>
<proteinExistence type="predicted"/>
<dbReference type="KEGG" id="vg:24623243"/>
<dbReference type="InterPro" id="IPR031997">
    <property type="entry name" value="T4-gp15_tss"/>
</dbReference>
<gene>
    <name evidence="1" type="ORF">NW77_116</name>
</gene>
<keyword evidence="2" id="KW-1185">Reference proteome</keyword>
<protein>
    <submittedName>
        <fullName evidence="1">Proximal tail sheath stabilization protein</fullName>
    </submittedName>
</protein>
<organism evidence="1 2">
    <name type="scientific">Erwinia phage phiEa2809</name>
    <dbReference type="NCBI Taxonomy" id="1564096"/>
    <lineage>
        <taxon>Viruses</taxon>
        <taxon>Duplodnaviria</taxon>
        <taxon>Heunggongvirae</taxon>
        <taxon>Uroviricota</taxon>
        <taxon>Caudoviricetes</taxon>
        <taxon>Pantevenvirales</taxon>
        <taxon>Ackermannviridae</taxon>
        <taxon>Nezavisimistyvirus</taxon>
        <taxon>Nezavisimistyvirus Ea2809</taxon>
    </lineage>
</organism>
<name>A0A0A0YSC2_9CAUD</name>
<evidence type="ECO:0000313" key="2">
    <source>
        <dbReference type="Proteomes" id="UP000030322"/>
    </source>
</evidence>
<evidence type="ECO:0000313" key="1">
    <source>
        <dbReference type="EMBL" id="AIX13124.1"/>
    </source>
</evidence>
<dbReference type="InterPro" id="IPR038553">
    <property type="entry name" value="T4-gp15_tss_sf"/>
</dbReference>
<dbReference type="RefSeq" id="YP_009147628.1">
    <property type="nucleotide sequence ID" value="NC_027340.1"/>
</dbReference>
<accession>A0A0A0YSC2</accession>
<dbReference type="GeneID" id="24623243"/>